<dbReference type="RefSeq" id="XP_018982366.1">
    <property type="nucleotide sequence ID" value="XM_019130089.1"/>
</dbReference>
<dbReference type="GeneID" id="30147942"/>
<gene>
    <name evidence="1" type="ORF">BABINDRAFT_163770</name>
</gene>
<proteinExistence type="predicted"/>
<dbReference type="SUPFAM" id="SSF52047">
    <property type="entry name" value="RNI-like"/>
    <property type="match status" value="1"/>
</dbReference>
<dbReference type="EMBL" id="KV454443">
    <property type="protein sequence ID" value="ODQ77038.1"/>
    <property type="molecule type" value="Genomic_DNA"/>
</dbReference>
<evidence type="ECO:0008006" key="3">
    <source>
        <dbReference type="Google" id="ProtNLM"/>
    </source>
</evidence>
<keyword evidence="2" id="KW-1185">Reference proteome</keyword>
<evidence type="ECO:0000313" key="2">
    <source>
        <dbReference type="Proteomes" id="UP000094336"/>
    </source>
</evidence>
<dbReference type="OrthoDB" id="4024240at2759"/>
<organism evidence="1 2">
    <name type="scientific">Babjeviella inositovora NRRL Y-12698</name>
    <dbReference type="NCBI Taxonomy" id="984486"/>
    <lineage>
        <taxon>Eukaryota</taxon>
        <taxon>Fungi</taxon>
        <taxon>Dikarya</taxon>
        <taxon>Ascomycota</taxon>
        <taxon>Saccharomycotina</taxon>
        <taxon>Pichiomycetes</taxon>
        <taxon>Serinales incertae sedis</taxon>
        <taxon>Babjeviella</taxon>
    </lineage>
</organism>
<name>A0A1E3QHF9_9ASCO</name>
<dbReference type="Proteomes" id="UP000094336">
    <property type="component" value="Unassembled WGS sequence"/>
</dbReference>
<reference evidence="2" key="1">
    <citation type="submission" date="2016-05" db="EMBL/GenBank/DDBJ databases">
        <title>Comparative genomics of biotechnologically important yeasts.</title>
        <authorList>
            <consortium name="DOE Joint Genome Institute"/>
            <person name="Riley R."/>
            <person name="Haridas S."/>
            <person name="Wolfe K.H."/>
            <person name="Lopes M.R."/>
            <person name="Hittinger C.T."/>
            <person name="Goker M."/>
            <person name="Salamov A."/>
            <person name="Wisecaver J."/>
            <person name="Long T.M."/>
            <person name="Aerts A.L."/>
            <person name="Barry K."/>
            <person name="Choi C."/>
            <person name="Clum A."/>
            <person name="Coughlan A.Y."/>
            <person name="Deshpande S."/>
            <person name="Douglass A.P."/>
            <person name="Hanson S.J."/>
            <person name="Klenk H.-P."/>
            <person name="Labutti K."/>
            <person name="Lapidus A."/>
            <person name="Lindquist E."/>
            <person name="Lipzen A."/>
            <person name="Meier-Kolthoff J.P."/>
            <person name="Ohm R.A."/>
            <person name="Otillar R.P."/>
            <person name="Pangilinan J."/>
            <person name="Peng Y."/>
            <person name="Rokas A."/>
            <person name="Rosa C.A."/>
            <person name="Scheuner C."/>
            <person name="Sibirny A.A."/>
            <person name="Slot J.C."/>
            <person name="Stielow J.B."/>
            <person name="Sun H."/>
            <person name="Kurtzman C.P."/>
            <person name="Blackwell M."/>
            <person name="Grigoriev I.V."/>
            <person name="Jeffries T.W."/>
        </authorList>
    </citation>
    <scope>NUCLEOTIDE SEQUENCE [LARGE SCALE GENOMIC DNA]</scope>
    <source>
        <strain evidence="2">NRRL Y-12698</strain>
    </source>
</reference>
<accession>A0A1E3QHF9</accession>
<protein>
    <recommendedName>
        <fullName evidence="3">F-box domain-containing protein</fullName>
    </recommendedName>
</protein>
<dbReference type="AlphaFoldDB" id="A0A1E3QHF9"/>
<evidence type="ECO:0000313" key="1">
    <source>
        <dbReference type="EMBL" id="ODQ77038.1"/>
    </source>
</evidence>
<sequence>MHKLIQSLAQTIYSFDAAAIHSCNTNPPINYDYKKFSDKCLLPIKFKGFPLQCRLDDFPVEVLAKIANQLLQHDCLSIMYTCKLLYNVGIAHLYQSVIIDKSYSRFNHEKHAQIFSHPNRSALGSTYIRTFSNFIAFLKHVSEAPYLRSLIKRFRCITLPDNTFPLMFPIRHVVKSSLQSFFAQLPTLNELVWLDVSSGAPEIIKFTSLMNVENKLSLQSIAVDLSMWDITAKSGIQHQNPVCNFLNLRNLALFPISNSQYLAKLVKIFVSGTMEGEIYVNRRLKSLGVARLPRENKILKPPSSLLILTSPAVTTLDLDVVHSLSSVQVNGKKLNIRYSELNHLSLSHCFLVPGDFPRLNLIVNLRNLTRLEFIRISEVQIIPHGRIGHGTKALLAPSLIVQLAPLLLNLEVLHLDYRECMADTVPEFLSLLTSPKLRELDITVRWNQSKLSSYSSWQDLCALYLERISLFKGSLTKLSISAKEENLFGDLGKQFPEGLLETFLPRLQNLVSLRVDSEKRLPADVERTLSVLPNLQFLDLQGSGSDGAPHMAFQVVHSGILDSWLKVEPLVLKYLKASRAHADSKLRYVRLGGSLFEVEKGGIRPREGIDAWFNEQVRVGDNF</sequence>